<name>A0ABQ7H7X7_DUNSA</name>
<evidence type="ECO:0000259" key="4">
    <source>
        <dbReference type="PROSITE" id="PS01031"/>
    </source>
</evidence>
<comment type="caution">
    <text evidence="5">The sequence shown here is derived from an EMBL/GenBank/DDBJ whole genome shotgun (WGS) entry which is preliminary data.</text>
</comment>
<dbReference type="CDD" id="cd06464">
    <property type="entry name" value="ACD_sHsps-like"/>
    <property type="match status" value="1"/>
</dbReference>
<dbReference type="EMBL" id="MU069451">
    <property type="protein sequence ID" value="KAF5842953.1"/>
    <property type="molecule type" value="Genomic_DNA"/>
</dbReference>
<gene>
    <name evidence="5" type="ORF">DUNSADRAFT_3546</name>
</gene>
<accession>A0ABQ7H7X7</accession>
<reference evidence="5" key="1">
    <citation type="submission" date="2017-08" db="EMBL/GenBank/DDBJ databases">
        <authorList>
            <person name="Polle J.E."/>
            <person name="Barry K."/>
            <person name="Cushman J."/>
            <person name="Schmutz J."/>
            <person name="Tran D."/>
            <person name="Hathwaick L.T."/>
            <person name="Yim W.C."/>
            <person name="Jenkins J."/>
            <person name="Mckie-Krisberg Z.M."/>
            <person name="Prochnik S."/>
            <person name="Lindquist E."/>
            <person name="Dockter R.B."/>
            <person name="Adam C."/>
            <person name="Molina H."/>
            <person name="Bunkerborg J."/>
            <person name="Jin E."/>
            <person name="Buchheim M."/>
            <person name="Magnuson J."/>
        </authorList>
    </citation>
    <scope>NUCLEOTIDE SEQUENCE</scope>
    <source>
        <strain evidence="5">CCAP 19/18</strain>
    </source>
</reference>
<organism evidence="5 6">
    <name type="scientific">Dunaliella salina</name>
    <name type="common">Green alga</name>
    <name type="synonym">Protococcus salinus</name>
    <dbReference type="NCBI Taxonomy" id="3046"/>
    <lineage>
        <taxon>Eukaryota</taxon>
        <taxon>Viridiplantae</taxon>
        <taxon>Chlorophyta</taxon>
        <taxon>core chlorophytes</taxon>
        <taxon>Chlorophyceae</taxon>
        <taxon>CS clade</taxon>
        <taxon>Chlamydomonadales</taxon>
        <taxon>Dunaliellaceae</taxon>
        <taxon>Dunaliella</taxon>
    </lineage>
</organism>
<dbReference type="InterPro" id="IPR002068">
    <property type="entry name" value="A-crystallin/Hsp20_dom"/>
</dbReference>
<sequence>MALSMLNLDPYFLGPLMEQALNRTLGRSSSKQQLPPPSHIPALHINCDVVEKPNSYAIIADAPGMTSDDIHVELQDGVLKVSGEKSMHHEERQKNDKVWRQERSFRKFQRCFSLPEDAQPDSISASLEHGVLTVEIPKMEQKKVEPRRIQVVQGTAK</sequence>
<evidence type="ECO:0000313" key="5">
    <source>
        <dbReference type="EMBL" id="KAF5842953.1"/>
    </source>
</evidence>
<dbReference type="Gene3D" id="2.60.40.790">
    <property type="match status" value="1"/>
</dbReference>
<dbReference type="InterPro" id="IPR008978">
    <property type="entry name" value="HSP20-like_chaperone"/>
</dbReference>
<dbReference type="InterPro" id="IPR031107">
    <property type="entry name" value="Small_HSP"/>
</dbReference>
<dbReference type="PROSITE" id="PS01031">
    <property type="entry name" value="SHSP"/>
    <property type="match status" value="1"/>
</dbReference>
<evidence type="ECO:0000313" key="6">
    <source>
        <dbReference type="Proteomes" id="UP000815325"/>
    </source>
</evidence>
<proteinExistence type="inferred from homology"/>
<keyword evidence="1" id="KW-0346">Stress response</keyword>
<feature type="domain" description="SHSP" evidence="4">
    <location>
        <begin position="38"/>
        <end position="155"/>
    </location>
</feature>
<dbReference type="Pfam" id="PF00011">
    <property type="entry name" value="HSP20"/>
    <property type="match status" value="1"/>
</dbReference>
<dbReference type="SUPFAM" id="SSF49764">
    <property type="entry name" value="HSP20-like chaperones"/>
    <property type="match status" value="1"/>
</dbReference>
<evidence type="ECO:0000256" key="1">
    <source>
        <dbReference type="ARBA" id="ARBA00023016"/>
    </source>
</evidence>
<protein>
    <submittedName>
        <fullName evidence="5">HSP20-like chaperone</fullName>
    </submittedName>
</protein>
<dbReference type="Proteomes" id="UP000815325">
    <property type="component" value="Unassembled WGS sequence"/>
</dbReference>
<evidence type="ECO:0000256" key="2">
    <source>
        <dbReference type="PROSITE-ProRule" id="PRU00285"/>
    </source>
</evidence>
<evidence type="ECO:0000256" key="3">
    <source>
        <dbReference type="RuleBase" id="RU003616"/>
    </source>
</evidence>
<dbReference type="PANTHER" id="PTHR11527">
    <property type="entry name" value="HEAT-SHOCK PROTEIN 20 FAMILY MEMBER"/>
    <property type="match status" value="1"/>
</dbReference>
<comment type="similarity">
    <text evidence="2 3">Belongs to the small heat shock protein (HSP20) family.</text>
</comment>
<keyword evidence="6" id="KW-1185">Reference proteome</keyword>